<evidence type="ECO:0000313" key="6">
    <source>
        <dbReference type="Proteomes" id="UP000199069"/>
    </source>
</evidence>
<proteinExistence type="predicted"/>
<dbReference type="EMBL" id="CWKI01000009">
    <property type="protein sequence ID" value="CTR09116.1"/>
    <property type="molecule type" value="Genomic_DNA"/>
</dbReference>
<feature type="region of interest" description="Disordered" evidence="3">
    <location>
        <begin position="1"/>
        <end position="74"/>
    </location>
</feature>
<dbReference type="Proteomes" id="UP000239560">
    <property type="component" value="Unassembled WGS sequence"/>
</dbReference>
<reference evidence="4 6" key="1">
    <citation type="submission" date="2015-07" db="EMBL/GenBank/DDBJ databases">
        <authorList>
            <person name="Cajimat M.N.B."/>
            <person name="Milazzo M.L."/>
            <person name="Fulhorst C.F."/>
        </authorList>
    </citation>
    <scope>NUCLEOTIDE SEQUENCE [LARGE SCALE GENOMIC DNA]</scope>
    <source>
        <strain evidence="4">Single colony</strain>
    </source>
</reference>
<dbReference type="InterPro" id="IPR003591">
    <property type="entry name" value="Leu-rich_rpt_typical-subtyp"/>
</dbReference>
<dbReference type="STRING" id="5286.A0A0K3CPK0"/>
<accession>A0A0K3CPK0</accession>
<keyword evidence="1" id="KW-0433">Leucine-rich repeat</keyword>
<protein>
    <submittedName>
        <fullName evidence="4 5">Proteophosphoglycan ppg4</fullName>
    </submittedName>
</protein>
<keyword evidence="6" id="KW-1185">Reference proteome</keyword>
<dbReference type="OrthoDB" id="660555at2759"/>
<keyword evidence="2" id="KW-0677">Repeat</keyword>
<gene>
    <name evidence="4" type="primary">FGENESH: predicted gene_9.323</name>
    <name evidence="5" type="ORF">AAT19DRAFT_16633</name>
    <name evidence="4" type="ORF">BN2166_0049770</name>
</gene>
<evidence type="ECO:0000313" key="7">
    <source>
        <dbReference type="Proteomes" id="UP000239560"/>
    </source>
</evidence>
<feature type="compositionally biased region" description="Basic and acidic residues" evidence="3">
    <location>
        <begin position="40"/>
        <end position="57"/>
    </location>
</feature>
<evidence type="ECO:0000256" key="3">
    <source>
        <dbReference type="SAM" id="MobiDB-lite"/>
    </source>
</evidence>
<dbReference type="InterPro" id="IPR050216">
    <property type="entry name" value="LRR_domain-containing"/>
</dbReference>
<name>A0A0K3CPK0_RHOTO</name>
<evidence type="ECO:0000313" key="5">
    <source>
        <dbReference type="EMBL" id="PRQ72709.1"/>
    </source>
</evidence>
<evidence type="ECO:0000256" key="2">
    <source>
        <dbReference type="ARBA" id="ARBA00022737"/>
    </source>
</evidence>
<reference evidence="5 7" key="2">
    <citation type="journal article" date="2018" name="Elife">
        <title>Functional genomics of lipid metabolism in the oleaginous yeast Rhodosporidium toruloides.</title>
        <authorList>
            <person name="Coradetti S.T."/>
            <person name="Pinel D."/>
            <person name="Geiselman G."/>
            <person name="Ito M."/>
            <person name="Mondo S."/>
            <person name="Reilly M.C."/>
            <person name="Cheng Y.F."/>
            <person name="Bauer S."/>
            <person name="Grigoriev I."/>
            <person name="Gladden J.M."/>
            <person name="Simmons B.A."/>
            <person name="Brem R."/>
            <person name="Arkin A.P."/>
            <person name="Skerker J.M."/>
        </authorList>
    </citation>
    <scope>NUCLEOTIDE SEQUENCE [LARGE SCALE GENOMIC DNA]</scope>
    <source>
        <strain evidence="5 7">NBRC 0880</strain>
    </source>
</reference>
<dbReference type="PANTHER" id="PTHR48051">
    <property type="match status" value="1"/>
</dbReference>
<sequence length="530" mass="57111">MASTAPHPLSGFAKGSWPVPDFSLESRRPKASSTLPSLFARRDVTTAFRPPDEEKGRSLRSKSQANSTSALFSGSDVSNQGAGGFSQLGSDGVFAGAVDQDGNDDDYLDSWVADGGALAAEATLDETTELVGAVDVSKDFGLERAASPPSGTTRQVMDWTMVLENAVMKADGDVNLHDRGVTCVPDSISDLATLRSFKAAFSRTTFARTQSSPASVASSRRSFERTSSGSISAVPTSVPVKLLLAKNQLTADSLSNALWSLPNLQVLTLRQNFLERLPEGVGRLTGLQELNVASNRLRYLPAEILLLDNLSNLALHPNPFLPTPKPATPSSPSTPASDESPTRRKRLLGPLTVHYAVPSLKETCIRRLLTPSRPSSTTPSIKAEYDVDYVRAVLPDHLLAPFLSTFQISPPSLSFARQRHSSASSTLSLESFASTATPQPFDPLSNICRSPRHADEDRVFFTPACERFEWVSEATLKPAQKAEGKKGMDGEVRNIPIRWRGCTAACLDWLEEGEEQVDGHDLAETAQAAD</sequence>
<feature type="compositionally biased region" description="Polar residues" evidence="3">
    <location>
        <begin position="61"/>
        <end position="74"/>
    </location>
</feature>
<dbReference type="InterPro" id="IPR032675">
    <property type="entry name" value="LRR_dom_sf"/>
</dbReference>
<dbReference type="PANTHER" id="PTHR48051:SF1">
    <property type="entry name" value="RAS SUPPRESSOR PROTEIN 1"/>
    <property type="match status" value="1"/>
</dbReference>
<evidence type="ECO:0000256" key="1">
    <source>
        <dbReference type="ARBA" id="ARBA00022614"/>
    </source>
</evidence>
<evidence type="ECO:0000313" key="4">
    <source>
        <dbReference type="EMBL" id="CTR09116.1"/>
    </source>
</evidence>
<dbReference type="Proteomes" id="UP000199069">
    <property type="component" value="Unassembled WGS sequence"/>
</dbReference>
<dbReference type="GO" id="GO:0005737">
    <property type="term" value="C:cytoplasm"/>
    <property type="evidence" value="ECO:0007669"/>
    <property type="project" value="TreeGrafter"/>
</dbReference>
<feature type="region of interest" description="Disordered" evidence="3">
    <location>
        <begin position="318"/>
        <end position="345"/>
    </location>
</feature>
<dbReference type="AlphaFoldDB" id="A0A0K3CPK0"/>
<feature type="compositionally biased region" description="Low complexity" evidence="3">
    <location>
        <begin position="330"/>
        <end position="339"/>
    </location>
</feature>
<feature type="compositionally biased region" description="Pro residues" evidence="3">
    <location>
        <begin position="319"/>
        <end position="329"/>
    </location>
</feature>
<dbReference type="OMA" id="EWSACAN"/>
<dbReference type="SMART" id="SM00369">
    <property type="entry name" value="LRR_TYP"/>
    <property type="match status" value="2"/>
</dbReference>
<organism evidence="4 6">
    <name type="scientific">Rhodotorula toruloides</name>
    <name type="common">Yeast</name>
    <name type="synonym">Rhodosporidium toruloides</name>
    <dbReference type="NCBI Taxonomy" id="5286"/>
    <lineage>
        <taxon>Eukaryota</taxon>
        <taxon>Fungi</taxon>
        <taxon>Dikarya</taxon>
        <taxon>Basidiomycota</taxon>
        <taxon>Pucciniomycotina</taxon>
        <taxon>Microbotryomycetes</taxon>
        <taxon>Sporidiobolales</taxon>
        <taxon>Sporidiobolaceae</taxon>
        <taxon>Rhodotorula</taxon>
    </lineage>
</organism>
<dbReference type="SUPFAM" id="SSF52058">
    <property type="entry name" value="L domain-like"/>
    <property type="match status" value="1"/>
</dbReference>
<dbReference type="EMBL" id="LCTV02000009">
    <property type="protein sequence ID" value="PRQ72709.1"/>
    <property type="molecule type" value="Genomic_DNA"/>
</dbReference>
<dbReference type="Gene3D" id="3.80.10.10">
    <property type="entry name" value="Ribonuclease Inhibitor"/>
    <property type="match status" value="1"/>
</dbReference>